<dbReference type="PANTHER" id="PTHR38042">
    <property type="entry name" value="UROPORPHYRINOGEN-III SYNTHASE, CHLOROPLASTIC"/>
    <property type="match status" value="1"/>
</dbReference>
<evidence type="ECO:0000256" key="2">
    <source>
        <dbReference type="ARBA" id="ARBA00008133"/>
    </source>
</evidence>
<evidence type="ECO:0000256" key="1">
    <source>
        <dbReference type="ARBA" id="ARBA00004772"/>
    </source>
</evidence>
<keyword evidence="12" id="KW-1185">Reference proteome</keyword>
<sequence length="248" mass="28042">MAVLITRPDERGKQLVEMLIQSGVFAIHLPLFTIESGRELNDLPNKLSQLKVGDYVFAVSPHAVTFAVQTLRHTGFSWRQDLNYFAVGQRSAESFTAQIERPVFYPNQQETSEGLLNLPVMQQLADKTILILRGNGGREFFAEQAELRGAKVEIVECYQRIPIDYNNAEQISICKRAGINRIVVTSAEILQYLMDFVPENEHNWLKNCQLITISRRIANLAMAQGWTNIVISPKADNHSLLQTLLSTN</sequence>
<dbReference type="InterPro" id="IPR036108">
    <property type="entry name" value="4pyrrol_syn_uPrphyn_synt_sf"/>
</dbReference>
<dbReference type="STRING" id="667128.HMPREF0621_1897"/>
<organism evidence="11 12">
    <name type="scientific">Pasteurella dagmatis ATCC 43325</name>
    <dbReference type="NCBI Taxonomy" id="667128"/>
    <lineage>
        <taxon>Bacteria</taxon>
        <taxon>Pseudomonadati</taxon>
        <taxon>Pseudomonadota</taxon>
        <taxon>Gammaproteobacteria</taxon>
        <taxon>Pasteurellales</taxon>
        <taxon>Pasteurellaceae</taxon>
        <taxon>Pasteurella</taxon>
    </lineage>
</organism>
<dbReference type="Proteomes" id="UP000005519">
    <property type="component" value="Unassembled WGS sequence"/>
</dbReference>
<comment type="pathway">
    <text evidence="1 9">Porphyrin-containing compound metabolism; protoporphyrin-IX biosynthesis; coproporphyrinogen-III from 5-aminolevulinate: step 3/4.</text>
</comment>
<proteinExistence type="inferred from homology"/>
<evidence type="ECO:0000313" key="11">
    <source>
        <dbReference type="EMBL" id="EEX49542.1"/>
    </source>
</evidence>
<dbReference type="EC" id="4.2.1.75" evidence="3 9"/>
<dbReference type="InterPro" id="IPR003754">
    <property type="entry name" value="4pyrrol_synth_uPrphyn_synth"/>
</dbReference>
<evidence type="ECO:0000256" key="8">
    <source>
        <dbReference type="ARBA" id="ARBA00048617"/>
    </source>
</evidence>
<evidence type="ECO:0000256" key="6">
    <source>
        <dbReference type="ARBA" id="ARBA00037589"/>
    </source>
</evidence>
<dbReference type="GO" id="GO:0004852">
    <property type="term" value="F:uroporphyrinogen-III synthase activity"/>
    <property type="evidence" value="ECO:0007669"/>
    <property type="project" value="UniProtKB-UniRule"/>
</dbReference>
<comment type="function">
    <text evidence="6 9">Catalyzes cyclization of the linear tetrapyrrole, hydroxymethylbilane, to the macrocyclic uroporphyrinogen III.</text>
</comment>
<comment type="similarity">
    <text evidence="2 9">Belongs to the uroporphyrinogen-III synthase family.</text>
</comment>
<keyword evidence="5 9" id="KW-0627">Porphyrin biosynthesis</keyword>
<dbReference type="Gene3D" id="3.40.50.10090">
    <property type="match status" value="2"/>
</dbReference>
<evidence type="ECO:0000256" key="3">
    <source>
        <dbReference type="ARBA" id="ARBA00013109"/>
    </source>
</evidence>
<evidence type="ECO:0000256" key="5">
    <source>
        <dbReference type="ARBA" id="ARBA00023244"/>
    </source>
</evidence>
<gene>
    <name evidence="11" type="primary">hemD</name>
    <name evidence="11" type="ORF">HMPREF0621_1897</name>
</gene>
<comment type="catalytic activity">
    <reaction evidence="8 9">
        <text>hydroxymethylbilane = uroporphyrinogen III + H2O</text>
        <dbReference type="Rhea" id="RHEA:18965"/>
        <dbReference type="ChEBI" id="CHEBI:15377"/>
        <dbReference type="ChEBI" id="CHEBI:57308"/>
        <dbReference type="ChEBI" id="CHEBI:57845"/>
        <dbReference type="EC" id="4.2.1.75"/>
    </reaction>
</comment>
<dbReference type="OrthoDB" id="9787650at2"/>
<dbReference type="InterPro" id="IPR039793">
    <property type="entry name" value="UROS/Hem4"/>
</dbReference>
<dbReference type="Pfam" id="PF02602">
    <property type="entry name" value="HEM4"/>
    <property type="match status" value="1"/>
</dbReference>
<dbReference type="CDD" id="cd06578">
    <property type="entry name" value="HemD"/>
    <property type="match status" value="1"/>
</dbReference>
<reference evidence="11 12" key="1">
    <citation type="submission" date="2009-10" db="EMBL/GenBank/DDBJ databases">
        <authorList>
            <person name="Muzny D."/>
            <person name="Qin X."/>
            <person name="Deng J."/>
            <person name="Jiang H."/>
            <person name="Liu Y."/>
            <person name="Qu J."/>
            <person name="Song X.-Z."/>
            <person name="Zhang L."/>
            <person name="Thornton R."/>
            <person name="Coyle M."/>
            <person name="Francisco L."/>
            <person name="Jackson L."/>
            <person name="Javaid M."/>
            <person name="Korchina V."/>
            <person name="Kovar C."/>
            <person name="Mata R."/>
            <person name="Mathew T."/>
            <person name="Ngo R."/>
            <person name="Nguyen L."/>
            <person name="Nguyen N."/>
            <person name="Okwuonu G."/>
            <person name="Ongeri F."/>
            <person name="Pham C."/>
            <person name="Simmons D."/>
            <person name="Wilczek-Boney K."/>
            <person name="Hale W."/>
            <person name="Jakkamsetti A."/>
            <person name="Pham P."/>
            <person name="Ruth R."/>
            <person name="San Lucas F."/>
            <person name="Warren J."/>
            <person name="Zhang J."/>
            <person name="Zhao Z."/>
            <person name="Zhou C."/>
            <person name="Zhu D."/>
            <person name="Lee S."/>
            <person name="Bess C."/>
            <person name="Blankenburg K."/>
            <person name="Forbes L."/>
            <person name="Fu Q."/>
            <person name="Gubbala S."/>
            <person name="Hirani K."/>
            <person name="Jayaseelan J.C."/>
            <person name="Lara F."/>
            <person name="Munidasa M."/>
            <person name="Palculict T."/>
            <person name="Patil S."/>
            <person name="Pu L.-L."/>
            <person name="Saada N."/>
            <person name="Tang L."/>
            <person name="Weissenberger G."/>
            <person name="Zhu Y."/>
            <person name="Hemphill L."/>
            <person name="Shang Y."/>
            <person name="Youmans B."/>
            <person name="Ayvaz T."/>
            <person name="Ross M."/>
            <person name="Santibanez J."/>
            <person name="Aqrawi P."/>
            <person name="Gross S."/>
            <person name="Joshi V."/>
            <person name="Fowler G."/>
            <person name="Nazareth L."/>
            <person name="Reid J."/>
            <person name="Worley K."/>
            <person name="Petrosino J."/>
            <person name="Highlander S."/>
            <person name="Gibbs R."/>
        </authorList>
    </citation>
    <scope>NUCLEOTIDE SEQUENCE [LARGE SCALE GENOMIC DNA]</scope>
    <source>
        <strain evidence="11 12">ATCC 43325</strain>
    </source>
</reference>
<dbReference type="GO" id="GO:0006782">
    <property type="term" value="P:protoporphyrinogen IX biosynthetic process"/>
    <property type="evidence" value="ECO:0007669"/>
    <property type="project" value="UniProtKB-UniRule"/>
</dbReference>
<dbReference type="SUPFAM" id="SSF69618">
    <property type="entry name" value="HemD-like"/>
    <property type="match status" value="1"/>
</dbReference>
<feature type="domain" description="Tetrapyrrole biosynthesis uroporphyrinogen III synthase" evidence="10">
    <location>
        <begin position="14"/>
        <end position="242"/>
    </location>
</feature>
<dbReference type="GO" id="GO:0006780">
    <property type="term" value="P:uroporphyrinogen III biosynthetic process"/>
    <property type="evidence" value="ECO:0007669"/>
    <property type="project" value="UniProtKB-UniRule"/>
</dbReference>
<dbReference type="HOGENOM" id="CLU_011276_9_4_6"/>
<evidence type="ECO:0000259" key="10">
    <source>
        <dbReference type="Pfam" id="PF02602"/>
    </source>
</evidence>
<evidence type="ECO:0000313" key="12">
    <source>
        <dbReference type="Proteomes" id="UP000005519"/>
    </source>
</evidence>
<dbReference type="EMBL" id="ACZR01000019">
    <property type="protein sequence ID" value="EEX49542.1"/>
    <property type="molecule type" value="Genomic_DNA"/>
</dbReference>
<dbReference type="RefSeq" id="WP_005764133.1">
    <property type="nucleotide sequence ID" value="NZ_GG704812.1"/>
</dbReference>
<evidence type="ECO:0000256" key="4">
    <source>
        <dbReference type="ARBA" id="ARBA00023239"/>
    </source>
</evidence>
<comment type="caution">
    <text evidence="11">The sequence shown here is derived from an EMBL/GenBank/DDBJ whole genome shotgun (WGS) entry which is preliminary data.</text>
</comment>
<dbReference type="AlphaFoldDB" id="C9PSC3"/>
<dbReference type="PANTHER" id="PTHR38042:SF1">
    <property type="entry name" value="UROPORPHYRINOGEN-III SYNTHASE, CHLOROPLASTIC"/>
    <property type="match status" value="1"/>
</dbReference>
<accession>C9PSC3</accession>
<name>C9PSC3_9PAST</name>
<keyword evidence="4 9" id="KW-0456">Lyase</keyword>
<protein>
    <recommendedName>
        <fullName evidence="7 9">Uroporphyrinogen-III synthase</fullName>
        <ecNumber evidence="3 9">4.2.1.75</ecNumber>
    </recommendedName>
</protein>
<evidence type="ECO:0000256" key="9">
    <source>
        <dbReference type="RuleBase" id="RU366031"/>
    </source>
</evidence>
<dbReference type="UniPathway" id="UPA00251">
    <property type="reaction ID" value="UER00320"/>
</dbReference>
<evidence type="ECO:0000256" key="7">
    <source>
        <dbReference type="ARBA" id="ARBA00040167"/>
    </source>
</evidence>